<dbReference type="EMBL" id="CP016617">
    <property type="protein sequence ID" value="ANY82648.1"/>
    <property type="molecule type" value="Genomic_DNA"/>
</dbReference>
<dbReference type="AlphaFoldDB" id="A0A1B2ERQ4"/>
<dbReference type="InterPro" id="IPR011042">
    <property type="entry name" value="6-blade_b-propeller_TolB-like"/>
</dbReference>
<name>A0A1B2ERQ4_9HYPH</name>
<proteinExistence type="predicted"/>
<dbReference type="Gene3D" id="2.120.10.30">
    <property type="entry name" value="TolB, C-terminal domain"/>
    <property type="match status" value="1"/>
</dbReference>
<sequence length="136" mass="14380">MATRTPLTDTGAPCPQNIQVERISVASDGTEVNGFSIDAAISANGRFVTYQSVASNLVPDDTNGSGDIFLYDRKEGTAERISVASDGTEGNFFSSGPSISANGRHVAYESFASNLVPDDTNGSEDVFVVSTDYWLV</sequence>
<dbReference type="OrthoDB" id="7314239at2"/>
<evidence type="ECO:0000313" key="1">
    <source>
        <dbReference type="EMBL" id="ANY82648.1"/>
    </source>
</evidence>
<organism evidence="1">
    <name type="scientific">Microvirga ossetica</name>
    <dbReference type="NCBI Taxonomy" id="1882682"/>
    <lineage>
        <taxon>Bacteria</taxon>
        <taxon>Pseudomonadati</taxon>
        <taxon>Pseudomonadota</taxon>
        <taxon>Alphaproteobacteria</taxon>
        <taxon>Hyphomicrobiales</taxon>
        <taxon>Methylobacteriaceae</taxon>
        <taxon>Microvirga</taxon>
    </lineage>
</organism>
<keyword evidence="1" id="KW-0614">Plasmid</keyword>
<dbReference type="SUPFAM" id="SSF82171">
    <property type="entry name" value="DPP6 N-terminal domain-like"/>
    <property type="match status" value="1"/>
</dbReference>
<reference evidence="1" key="1">
    <citation type="submission" date="2016-07" db="EMBL/GenBank/DDBJ databases">
        <title>Microvirga ossetica sp. nov. a new species of rhizobia isolated from root nodules of the legume species Vicia alpestris Steven originated from North Ossetia region in the Caucasus.</title>
        <authorList>
            <person name="Safronova V.I."/>
            <person name="Kuznetsova I.G."/>
            <person name="Sazanova A.L."/>
            <person name="Belimov A."/>
            <person name="Andronov E."/>
            <person name="Osledkin Y.S."/>
            <person name="Onishchuk O.P."/>
            <person name="Kurchak O.N."/>
            <person name="Shaposhnikov A.I."/>
            <person name="Willems A."/>
            <person name="Tikhonovich I.A."/>
        </authorList>
    </citation>
    <scope>NUCLEOTIDE SEQUENCE [LARGE SCALE GENOMIC DNA]</scope>
    <source>
        <strain evidence="1">V5/3M</strain>
        <plasmid evidence="1">unnamed1</plasmid>
    </source>
</reference>
<gene>
    <name evidence="1" type="ORF">BB934_30755</name>
</gene>
<evidence type="ECO:0008006" key="2">
    <source>
        <dbReference type="Google" id="ProtNLM"/>
    </source>
</evidence>
<protein>
    <recommendedName>
        <fullName evidence="2">Calcium-binding protein</fullName>
    </recommendedName>
</protein>
<dbReference type="KEGG" id="moc:BB934_30755"/>
<geneLocation type="plasmid" evidence="1">
    <name>unnamed1</name>
</geneLocation>
<accession>A0A1B2ERQ4</accession>
<dbReference type="RefSeq" id="WP_099513752.1">
    <property type="nucleotide sequence ID" value="NZ_CP016617.1"/>
</dbReference>